<dbReference type="AlphaFoldDB" id="A0A7Y4H902"/>
<evidence type="ECO:0000313" key="3">
    <source>
        <dbReference type="Proteomes" id="UP000528734"/>
    </source>
</evidence>
<comment type="caution">
    <text evidence="2">The sequence shown here is derived from an EMBL/GenBank/DDBJ whole genome shotgun (WGS) entry which is preliminary data.</text>
</comment>
<organism evidence="2 3">
    <name type="scientific">Bradyrhizobium archetypum</name>
    <dbReference type="NCBI Taxonomy" id="2721160"/>
    <lineage>
        <taxon>Bacteria</taxon>
        <taxon>Pseudomonadati</taxon>
        <taxon>Pseudomonadota</taxon>
        <taxon>Alphaproteobacteria</taxon>
        <taxon>Hyphomicrobiales</taxon>
        <taxon>Nitrobacteraceae</taxon>
        <taxon>Bradyrhizobium</taxon>
    </lineage>
</organism>
<dbReference type="RefSeq" id="WP_171712938.1">
    <property type="nucleotide sequence ID" value="NZ_JAAVLW010000009.1"/>
</dbReference>
<feature type="domain" description="DUF6894" evidence="1">
    <location>
        <begin position="3"/>
        <end position="59"/>
    </location>
</feature>
<dbReference type="InterPro" id="IPR054189">
    <property type="entry name" value="DUF6894"/>
</dbReference>
<protein>
    <recommendedName>
        <fullName evidence="1">DUF6894 domain-containing protein</fullName>
    </recommendedName>
</protein>
<sequence length="92" mass="10443">MPLFYFILKAGHHTYPDTEGQEFADEAGARAHAHAVARELMRNRESRTGHWRMQVCDDYLEPRYECLFADLDQISLGYGSTGTGYPDCRNGG</sequence>
<dbReference type="Proteomes" id="UP000528734">
    <property type="component" value="Unassembled WGS sequence"/>
</dbReference>
<gene>
    <name evidence="2" type="ORF">HCN50_27090</name>
</gene>
<keyword evidence="3" id="KW-1185">Reference proteome</keyword>
<reference evidence="2 3" key="1">
    <citation type="submission" date="2020-03" db="EMBL/GenBank/DDBJ databases">
        <title>Bradyrhizobium diversity isolated from nodules of Muelleranthus trifoliolatus.</title>
        <authorList>
            <person name="Klepa M."/>
            <person name="Helene L."/>
            <person name="Hungria M."/>
        </authorList>
    </citation>
    <scope>NUCLEOTIDE SEQUENCE [LARGE SCALE GENOMIC DNA]</scope>
    <source>
        <strain evidence="2 3">WSM 1744</strain>
    </source>
</reference>
<evidence type="ECO:0000313" key="2">
    <source>
        <dbReference type="EMBL" id="NOJ49870.1"/>
    </source>
</evidence>
<evidence type="ECO:0000259" key="1">
    <source>
        <dbReference type="Pfam" id="PF21834"/>
    </source>
</evidence>
<name>A0A7Y4H902_9BRAD</name>
<accession>A0A7Y4H902</accession>
<dbReference type="EMBL" id="JAAVLW010000009">
    <property type="protein sequence ID" value="NOJ49870.1"/>
    <property type="molecule type" value="Genomic_DNA"/>
</dbReference>
<dbReference type="Pfam" id="PF21834">
    <property type="entry name" value="DUF6894"/>
    <property type="match status" value="1"/>
</dbReference>
<proteinExistence type="predicted"/>